<evidence type="ECO:0000256" key="6">
    <source>
        <dbReference type="ARBA" id="ARBA00022741"/>
    </source>
</evidence>
<dbReference type="SUPFAM" id="SSF52374">
    <property type="entry name" value="Nucleotidylyl transferase"/>
    <property type="match status" value="1"/>
</dbReference>
<reference evidence="12 13" key="1">
    <citation type="submission" date="2018-06" db="EMBL/GenBank/DDBJ databases">
        <title>The draft genome sequences of strains SCU63 and S1.</title>
        <authorList>
            <person name="Gan L."/>
        </authorList>
    </citation>
    <scope>NUCLEOTIDE SEQUENCE [LARGE SCALE GENOMIC DNA]</scope>
    <source>
        <strain evidence="12 13">S1</strain>
    </source>
</reference>
<comment type="similarity">
    <text evidence="10">Belongs to the NadD family.</text>
</comment>
<dbReference type="OrthoDB" id="5295945at2"/>
<dbReference type="PANTHER" id="PTHR39321:SF3">
    <property type="entry name" value="PHOSPHOPANTETHEINE ADENYLYLTRANSFERASE"/>
    <property type="match status" value="1"/>
</dbReference>
<sequence>MKKRKIGILGGTFNPPHFGHLIMANEAYYALGLDEVRFMPNAIAPHKESSGIDTETRVEMTRLAIEGQAHFRLEDIEVAGGGVSYTHETMVKLIEREPECEFYFIIGGDMVESLHTWHRIGELAELVQFVGIGRPGYIAETEYPVMMIDSPEMHLSSTMLRERVLAGRPLTFFVPDQVETFIRKERLYGPEPDAPKSESTPS</sequence>
<dbReference type="NCBIfam" id="NF000841">
    <property type="entry name" value="PRK00071.1-4"/>
    <property type="match status" value="1"/>
</dbReference>
<dbReference type="EC" id="2.7.7.18" evidence="10"/>
<dbReference type="PANTHER" id="PTHR39321">
    <property type="entry name" value="NICOTINATE-NUCLEOTIDE ADENYLYLTRANSFERASE-RELATED"/>
    <property type="match status" value="1"/>
</dbReference>
<comment type="catalytic activity">
    <reaction evidence="9 10">
        <text>nicotinate beta-D-ribonucleotide + ATP + H(+) = deamido-NAD(+) + diphosphate</text>
        <dbReference type="Rhea" id="RHEA:22860"/>
        <dbReference type="ChEBI" id="CHEBI:15378"/>
        <dbReference type="ChEBI" id="CHEBI:30616"/>
        <dbReference type="ChEBI" id="CHEBI:33019"/>
        <dbReference type="ChEBI" id="CHEBI:57502"/>
        <dbReference type="ChEBI" id="CHEBI:58437"/>
        <dbReference type="EC" id="2.7.7.18"/>
    </reaction>
</comment>
<dbReference type="UniPathway" id="UPA00253">
    <property type="reaction ID" value="UER00332"/>
</dbReference>
<dbReference type="Gene3D" id="3.40.50.620">
    <property type="entry name" value="HUPs"/>
    <property type="match status" value="1"/>
</dbReference>
<keyword evidence="7 10" id="KW-0067">ATP-binding</keyword>
<keyword evidence="6 10" id="KW-0547">Nucleotide-binding</keyword>
<evidence type="ECO:0000256" key="4">
    <source>
        <dbReference type="ARBA" id="ARBA00022679"/>
    </source>
</evidence>
<keyword evidence="5 10" id="KW-0548">Nucleotidyltransferase</keyword>
<dbReference type="CDD" id="cd02165">
    <property type="entry name" value="NMNAT"/>
    <property type="match status" value="1"/>
</dbReference>
<evidence type="ECO:0000256" key="2">
    <source>
        <dbReference type="ARBA" id="ARBA00005019"/>
    </source>
</evidence>
<evidence type="ECO:0000313" key="12">
    <source>
        <dbReference type="EMBL" id="RAZ68518.1"/>
    </source>
</evidence>
<gene>
    <name evidence="10 12" type="primary">nadD</name>
    <name evidence="12" type="ORF">DP119_07585</name>
</gene>
<dbReference type="GO" id="GO:0004515">
    <property type="term" value="F:nicotinate-nucleotide adenylyltransferase activity"/>
    <property type="evidence" value="ECO:0007669"/>
    <property type="project" value="UniProtKB-UniRule"/>
</dbReference>
<dbReference type="InterPro" id="IPR004821">
    <property type="entry name" value="Cyt_trans-like"/>
</dbReference>
<keyword evidence="4 10" id="KW-0808">Transferase</keyword>
<evidence type="ECO:0000256" key="9">
    <source>
        <dbReference type="ARBA" id="ARBA00048721"/>
    </source>
</evidence>
<dbReference type="NCBIfam" id="TIGR00125">
    <property type="entry name" value="cyt_tran_rel"/>
    <property type="match status" value="1"/>
</dbReference>
<comment type="caution">
    <text evidence="12">The sequence shown here is derived from an EMBL/GenBank/DDBJ whole genome shotgun (WGS) entry which is preliminary data.</text>
</comment>
<dbReference type="EMBL" id="QLZQ01000002">
    <property type="protein sequence ID" value="RAZ68518.1"/>
    <property type="molecule type" value="Genomic_DNA"/>
</dbReference>
<dbReference type="RefSeq" id="WP_112232402.1">
    <property type="nucleotide sequence ID" value="NZ_QLZQ01000002.1"/>
</dbReference>
<evidence type="ECO:0000256" key="8">
    <source>
        <dbReference type="ARBA" id="ARBA00023027"/>
    </source>
</evidence>
<dbReference type="InterPro" id="IPR014729">
    <property type="entry name" value="Rossmann-like_a/b/a_fold"/>
</dbReference>
<comment type="pathway">
    <text evidence="2 10">Cofactor biosynthesis; NAD(+) biosynthesis; deamido-NAD(+) from nicotinate D-ribonucleotide: step 1/1.</text>
</comment>
<dbReference type="HAMAP" id="MF_00244">
    <property type="entry name" value="NaMN_adenylyltr"/>
    <property type="match status" value="1"/>
</dbReference>
<dbReference type="Pfam" id="PF01467">
    <property type="entry name" value="CTP_transf_like"/>
    <property type="match status" value="1"/>
</dbReference>
<organism evidence="12 13">
    <name type="scientific">Planococcus maitriensis</name>
    <dbReference type="NCBI Taxonomy" id="221799"/>
    <lineage>
        <taxon>Bacteria</taxon>
        <taxon>Bacillati</taxon>
        <taxon>Bacillota</taxon>
        <taxon>Bacilli</taxon>
        <taxon>Bacillales</taxon>
        <taxon>Caryophanaceae</taxon>
        <taxon>Planococcus</taxon>
    </lineage>
</organism>
<keyword evidence="8 10" id="KW-0520">NAD</keyword>
<dbReference type="NCBIfam" id="TIGR00482">
    <property type="entry name" value="nicotinate (nicotinamide) nucleotide adenylyltransferase"/>
    <property type="match status" value="1"/>
</dbReference>
<evidence type="ECO:0000256" key="3">
    <source>
        <dbReference type="ARBA" id="ARBA00022642"/>
    </source>
</evidence>
<dbReference type="InterPro" id="IPR005248">
    <property type="entry name" value="NadD/NMNAT"/>
</dbReference>
<dbReference type="GO" id="GO:0009435">
    <property type="term" value="P:NAD+ biosynthetic process"/>
    <property type="evidence" value="ECO:0007669"/>
    <property type="project" value="UniProtKB-UniRule"/>
</dbReference>
<dbReference type="AlphaFoldDB" id="A0A365K799"/>
<keyword evidence="13" id="KW-1185">Reference proteome</keyword>
<dbReference type="NCBIfam" id="NF000840">
    <property type="entry name" value="PRK00071.1-3"/>
    <property type="match status" value="1"/>
</dbReference>
<evidence type="ECO:0000256" key="7">
    <source>
        <dbReference type="ARBA" id="ARBA00022840"/>
    </source>
</evidence>
<comment type="function">
    <text evidence="1 10">Catalyzes the reversible adenylation of nicotinate mononucleotide (NaMN) to nicotinic acid adenine dinucleotide (NaAD).</text>
</comment>
<name>A0A365K799_9BACL</name>
<accession>A0A365K799</accession>
<dbReference type="Proteomes" id="UP000251869">
    <property type="component" value="Unassembled WGS sequence"/>
</dbReference>
<dbReference type="GO" id="GO:0005524">
    <property type="term" value="F:ATP binding"/>
    <property type="evidence" value="ECO:0007669"/>
    <property type="project" value="UniProtKB-KW"/>
</dbReference>
<evidence type="ECO:0000256" key="5">
    <source>
        <dbReference type="ARBA" id="ARBA00022695"/>
    </source>
</evidence>
<evidence type="ECO:0000256" key="10">
    <source>
        <dbReference type="HAMAP-Rule" id="MF_00244"/>
    </source>
</evidence>
<feature type="domain" description="Cytidyltransferase-like" evidence="11">
    <location>
        <begin position="8"/>
        <end position="163"/>
    </location>
</feature>
<keyword evidence="3 10" id="KW-0662">Pyridine nucleotide biosynthesis</keyword>
<proteinExistence type="inferred from homology"/>
<evidence type="ECO:0000259" key="11">
    <source>
        <dbReference type="Pfam" id="PF01467"/>
    </source>
</evidence>
<evidence type="ECO:0000313" key="13">
    <source>
        <dbReference type="Proteomes" id="UP000251869"/>
    </source>
</evidence>
<evidence type="ECO:0000256" key="1">
    <source>
        <dbReference type="ARBA" id="ARBA00002324"/>
    </source>
</evidence>
<protein>
    <recommendedName>
        <fullName evidence="10">Probable nicotinate-nucleotide adenylyltransferase</fullName>
        <ecNumber evidence="10">2.7.7.18</ecNumber>
    </recommendedName>
    <alternativeName>
        <fullName evidence="10">Deamido-NAD(+) diphosphorylase</fullName>
    </alternativeName>
    <alternativeName>
        <fullName evidence="10">Deamido-NAD(+) pyrophosphorylase</fullName>
    </alternativeName>
    <alternativeName>
        <fullName evidence="10">Nicotinate mononucleotide adenylyltransferase</fullName>
        <shortName evidence="10">NaMN adenylyltransferase</shortName>
    </alternativeName>
</protein>